<dbReference type="VEuPathDB" id="FungiDB:CPAG_02186"/>
<organism evidence="2 3">
    <name type="scientific">Coccidioides posadasii RMSCC 3488</name>
    <dbReference type="NCBI Taxonomy" id="454284"/>
    <lineage>
        <taxon>Eukaryota</taxon>
        <taxon>Fungi</taxon>
        <taxon>Dikarya</taxon>
        <taxon>Ascomycota</taxon>
        <taxon>Pezizomycotina</taxon>
        <taxon>Eurotiomycetes</taxon>
        <taxon>Eurotiomycetidae</taxon>
        <taxon>Onygenales</taxon>
        <taxon>Onygenaceae</taxon>
        <taxon>Coccidioides</taxon>
    </lineage>
</organism>
<reference evidence="3" key="3">
    <citation type="journal article" date="2010" name="Genome Res.">
        <title>Population genomic sequencing of Coccidioides fungi reveals recent hybridization and transposon control.</title>
        <authorList>
            <person name="Neafsey D.E."/>
            <person name="Barker B.M."/>
            <person name="Sharpton T.J."/>
            <person name="Stajich J.E."/>
            <person name="Park D.J."/>
            <person name="Whiston E."/>
            <person name="Hung C.-Y."/>
            <person name="McMahan C."/>
            <person name="White J."/>
            <person name="Sykes S."/>
            <person name="Heiman D."/>
            <person name="Young S."/>
            <person name="Zeng Q."/>
            <person name="Abouelleil A."/>
            <person name="Aftuck L."/>
            <person name="Bessette D."/>
            <person name="Brown A."/>
            <person name="FitzGerald M."/>
            <person name="Lui A."/>
            <person name="Macdonald J.P."/>
            <person name="Priest M."/>
            <person name="Orbach M.J."/>
            <person name="Galgiani J.N."/>
            <person name="Kirkland T.N."/>
            <person name="Cole G.T."/>
            <person name="Birren B.W."/>
            <person name="Henn M.R."/>
            <person name="Taylor J.W."/>
            <person name="Rounsley S.D."/>
        </authorList>
    </citation>
    <scope>NUCLEOTIDE SEQUENCE [LARGE SCALE GENOMIC DNA]</scope>
    <source>
        <strain evidence="3">RMSCC 3488</strain>
    </source>
</reference>
<evidence type="ECO:0000313" key="2">
    <source>
        <dbReference type="EMBL" id="KMM65843.1"/>
    </source>
</evidence>
<sequence length="120" mass="13363">MYHVDEVRSHDAADVGDGLPRKKSSPHGPWENFEQPRRSTPCIQPDGVRIFLLESLAPPKRISESIRCRWADNFPRSCTCGQSDAPASSLTQETTSREAWRRIVKGPVAPLPDHAHPPNG</sequence>
<reference evidence="2 3" key="1">
    <citation type="submission" date="2007-06" db="EMBL/GenBank/DDBJ databases">
        <title>The Genome Sequence of Coccidioides posadasii RMSCC_3488.</title>
        <authorList>
            <consortium name="Coccidioides Genome Resources Consortium"/>
            <consortium name="The Broad Institute Genome Sequencing Platform"/>
            <person name="Henn M.R."/>
            <person name="Sykes S."/>
            <person name="Young S."/>
            <person name="Jaffe D."/>
            <person name="Berlin A."/>
            <person name="Alvarez P."/>
            <person name="Butler J."/>
            <person name="Gnerre S."/>
            <person name="Grabherr M."/>
            <person name="Mauceli E."/>
            <person name="Brockman W."/>
            <person name="Kodira C."/>
            <person name="Alvarado L."/>
            <person name="Zeng Q."/>
            <person name="Crawford M."/>
            <person name="Antoine C."/>
            <person name="Devon K."/>
            <person name="Galgiani J."/>
            <person name="Orsborn K."/>
            <person name="Lewis M.L."/>
            <person name="Nusbaum C."/>
            <person name="Galagan J."/>
            <person name="Birren B."/>
        </authorList>
    </citation>
    <scope>NUCLEOTIDE SEQUENCE [LARGE SCALE GENOMIC DNA]</scope>
    <source>
        <strain evidence="2 3">RMSCC 3488</strain>
    </source>
</reference>
<name>A0A0J6F6N3_COCPO</name>
<gene>
    <name evidence="2" type="ORF">CPAG_02186</name>
</gene>
<dbReference type="AlphaFoldDB" id="A0A0J6F6N3"/>
<reference evidence="3" key="2">
    <citation type="journal article" date="2009" name="Genome Res.">
        <title>Comparative genomic analyses of the human fungal pathogens Coccidioides and their relatives.</title>
        <authorList>
            <person name="Sharpton T.J."/>
            <person name="Stajich J.E."/>
            <person name="Rounsley S.D."/>
            <person name="Gardner M.J."/>
            <person name="Wortman J.R."/>
            <person name="Jordar V.S."/>
            <person name="Maiti R."/>
            <person name="Kodira C.D."/>
            <person name="Neafsey D.E."/>
            <person name="Zeng Q."/>
            <person name="Hung C.-Y."/>
            <person name="McMahan C."/>
            <person name="Muszewska A."/>
            <person name="Grynberg M."/>
            <person name="Mandel M.A."/>
            <person name="Kellner E.M."/>
            <person name="Barker B.M."/>
            <person name="Galgiani J.N."/>
            <person name="Orbach M.J."/>
            <person name="Kirkland T.N."/>
            <person name="Cole G.T."/>
            <person name="Henn M.R."/>
            <person name="Birren B.W."/>
            <person name="Taylor J.W."/>
        </authorList>
    </citation>
    <scope>NUCLEOTIDE SEQUENCE [LARGE SCALE GENOMIC DNA]</scope>
    <source>
        <strain evidence="3">RMSCC 3488</strain>
    </source>
</reference>
<feature type="region of interest" description="Disordered" evidence="1">
    <location>
        <begin position="1"/>
        <end position="41"/>
    </location>
</feature>
<protein>
    <submittedName>
        <fullName evidence="2">Uncharacterized protein</fullName>
    </submittedName>
</protein>
<proteinExistence type="predicted"/>
<evidence type="ECO:0000313" key="3">
    <source>
        <dbReference type="Proteomes" id="UP000054567"/>
    </source>
</evidence>
<dbReference type="Proteomes" id="UP000054567">
    <property type="component" value="Unassembled WGS sequence"/>
</dbReference>
<feature type="compositionally biased region" description="Basic and acidic residues" evidence="1">
    <location>
        <begin position="1"/>
        <end position="13"/>
    </location>
</feature>
<accession>A0A0J6F6N3</accession>
<evidence type="ECO:0000256" key="1">
    <source>
        <dbReference type="SAM" id="MobiDB-lite"/>
    </source>
</evidence>
<dbReference type="EMBL" id="DS268109">
    <property type="protein sequence ID" value="KMM65843.1"/>
    <property type="molecule type" value="Genomic_DNA"/>
</dbReference>